<dbReference type="InterPro" id="IPR003594">
    <property type="entry name" value="HATPase_dom"/>
</dbReference>
<sequence>MARVTLVRRDLTRPAHRRRPVSPPTARLSLDPREGVCHVAESPRARHFIHAALIVDSDDALRSRLIPALRRSLAAQERVFLVVGAHVERVVRDALGGLADQLEWGERSTFYARLGFAYEGLRRYLAAQYASGGTVHVIAEPDVAGDGEPDAPVDRAAAHLSYESACEEAYAGYGCPVTCLWDSRTHSTALIDSVRNLHNHELTEHGCERNSGHVASADFLKARSEVPLAPAPAAVDLDVALTELDQLTSIRSTLRTWAGQKSFDAEDVGDLVVAVTEVATNGMVHGAPPVRLRGWRHRDMLIVQIDDAGGRRIPPTAGYQRPGGPENVGGRGLWLARQLADVVTTYSVGSGTSVRLHFPHPGADGAPAA</sequence>
<gene>
    <name evidence="5" type="ORF">DLJ46_22790</name>
</gene>
<keyword evidence="1" id="KW-0723">Serine/threonine-protein kinase</keyword>
<dbReference type="InterPro" id="IPR025847">
    <property type="entry name" value="MEDS_domain"/>
</dbReference>
<evidence type="ECO:0000313" key="5">
    <source>
        <dbReference type="EMBL" id="PWU45038.1"/>
    </source>
</evidence>
<evidence type="ECO:0000256" key="2">
    <source>
        <dbReference type="SAM" id="MobiDB-lite"/>
    </source>
</evidence>
<dbReference type="SUPFAM" id="SSF55874">
    <property type="entry name" value="ATPase domain of HSP90 chaperone/DNA topoisomerase II/histidine kinase"/>
    <property type="match status" value="1"/>
</dbReference>
<evidence type="ECO:0000259" key="4">
    <source>
        <dbReference type="Pfam" id="PF14417"/>
    </source>
</evidence>
<dbReference type="PANTHER" id="PTHR35526:SF3">
    <property type="entry name" value="ANTI-SIGMA-F FACTOR RSBW"/>
    <property type="match status" value="1"/>
</dbReference>
<dbReference type="InterPro" id="IPR050267">
    <property type="entry name" value="Anti-sigma-factor_SerPK"/>
</dbReference>
<name>A0A317JXC7_9ACTN</name>
<dbReference type="CDD" id="cd16936">
    <property type="entry name" value="HATPase_RsbW-like"/>
    <property type="match status" value="1"/>
</dbReference>
<feature type="domain" description="MEDS" evidence="4">
    <location>
        <begin position="50"/>
        <end position="198"/>
    </location>
</feature>
<dbReference type="Proteomes" id="UP000245683">
    <property type="component" value="Unassembled WGS sequence"/>
</dbReference>
<reference evidence="6" key="1">
    <citation type="submission" date="2018-05" db="EMBL/GenBank/DDBJ databases">
        <title>Micromonospora globispora sp. nov. and Micromonospora rugosa sp. nov., isolated from marine sediment.</title>
        <authorList>
            <person name="Carro L."/>
            <person name="Aysel V."/>
            <person name="Cetin D."/>
            <person name="Igual J.M."/>
            <person name="Klenk H.-P."/>
            <person name="Trujillo M.E."/>
            <person name="Sahin N."/>
        </authorList>
    </citation>
    <scope>NUCLEOTIDE SEQUENCE [LARGE SCALE GENOMIC DNA]</scope>
    <source>
        <strain evidence="6">S2904</strain>
    </source>
</reference>
<comment type="caution">
    <text evidence="5">The sequence shown here is derived from an EMBL/GenBank/DDBJ whole genome shotgun (WGS) entry which is preliminary data.</text>
</comment>
<keyword evidence="1" id="KW-0808">Transferase</keyword>
<dbReference type="GO" id="GO:0004674">
    <property type="term" value="F:protein serine/threonine kinase activity"/>
    <property type="evidence" value="ECO:0007669"/>
    <property type="project" value="UniProtKB-KW"/>
</dbReference>
<evidence type="ECO:0000256" key="1">
    <source>
        <dbReference type="ARBA" id="ARBA00022527"/>
    </source>
</evidence>
<accession>A0A317JXC7</accession>
<dbReference type="PANTHER" id="PTHR35526">
    <property type="entry name" value="ANTI-SIGMA-F FACTOR RSBW-RELATED"/>
    <property type="match status" value="1"/>
</dbReference>
<dbReference type="Pfam" id="PF13581">
    <property type="entry name" value="HATPase_c_2"/>
    <property type="match status" value="1"/>
</dbReference>
<dbReference type="Pfam" id="PF14417">
    <property type="entry name" value="MEDS"/>
    <property type="match status" value="1"/>
</dbReference>
<proteinExistence type="predicted"/>
<protein>
    <recommendedName>
        <fullName evidence="7">Sensor histidine kinase</fullName>
    </recommendedName>
</protein>
<keyword evidence="6" id="KW-1185">Reference proteome</keyword>
<evidence type="ECO:0008006" key="7">
    <source>
        <dbReference type="Google" id="ProtNLM"/>
    </source>
</evidence>
<evidence type="ECO:0000259" key="3">
    <source>
        <dbReference type="Pfam" id="PF13581"/>
    </source>
</evidence>
<feature type="domain" description="Histidine kinase/HSP90-like ATPase" evidence="3">
    <location>
        <begin position="243"/>
        <end position="357"/>
    </location>
</feature>
<keyword evidence="1" id="KW-0418">Kinase</keyword>
<feature type="region of interest" description="Disordered" evidence="2">
    <location>
        <begin position="9"/>
        <end position="29"/>
    </location>
</feature>
<dbReference type="EMBL" id="QGSV01000272">
    <property type="protein sequence ID" value="PWU45038.1"/>
    <property type="molecule type" value="Genomic_DNA"/>
</dbReference>
<dbReference type="Gene3D" id="3.30.565.10">
    <property type="entry name" value="Histidine kinase-like ATPase, C-terminal domain"/>
    <property type="match status" value="1"/>
</dbReference>
<evidence type="ECO:0000313" key="6">
    <source>
        <dbReference type="Proteomes" id="UP000245683"/>
    </source>
</evidence>
<dbReference type="InterPro" id="IPR036890">
    <property type="entry name" value="HATPase_C_sf"/>
</dbReference>
<dbReference type="AlphaFoldDB" id="A0A317JXC7"/>
<organism evidence="5 6">
    <name type="scientific">Micromonospora globispora</name>
    <dbReference type="NCBI Taxonomy" id="1450148"/>
    <lineage>
        <taxon>Bacteria</taxon>
        <taxon>Bacillati</taxon>
        <taxon>Actinomycetota</taxon>
        <taxon>Actinomycetes</taxon>
        <taxon>Micromonosporales</taxon>
        <taxon>Micromonosporaceae</taxon>
        <taxon>Micromonospora</taxon>
    </lineage>
</organism>